<dbReference type="SUPFAM" id="SSF51735">
    <property type="entry name" value="NAD(P)-binding Rossmann-fold domains"/>
    <property type="match status" value="1"/>
</dbReference>
<dbReference type="GeneID" id="78363952"/>
<dbReference type="OrthoDB" id="9782155at2"/>
<organism evidence="4 5">
    <name type="scientific">Enterococcus asini ATCC 700915</name>
    <dbReference type="NCBI Taxonomy" id="1158606"/>
    <lineage>
        <taxon>Bacteria</taxon>
        <taxon>Bacillati</taxon>
        <taxon>Bacillota</taxon>
        <taxon>Bacilli</taxon>
        <taxon>Lactobacillales</taxon>
        <taxon>Enterococcaceae</taxon>
        <taxon>Enterococcus</taxon>
    </lineage>
</organism>
<keyword evidence="2" id="KW-0560">Oxidoreductase</keyword>
<dbReference type="NCBIfam" id="TIGR02823">
    <property type="entry name" value="oxido_YhdH"/>
    <property type="match status" value="1"/>
</dbReference>
<evidence type="ECO:0000256" key="2">
    <source>
        <dbReference type="ARBA" id="ARBA00023002"/>
    </source>
</evidence>
<dbReference type="InterPro" id="IPR020843">
    <property type="entry name" value="ER"/>
</dbReference>
<dbReference type="SMART" id="SM00829">
    <property type="entry name" value="PKS_ER"/>
    <property type="match status" value="1"/>
</dbReference>
<keyword evidence="1" id="KW-0521">NADP</keyword>
<dbReference type="GO" id="GO:0016651">
    <property type="term" value="F:oxidoreductase activity, acting on NAD(P)H"/>
    <property type="evidence" value="ECO:0007669"/>
    <property type="project" value="TreeGrafter"/>
</dbReference>
<dbReference type="Gene3D" id="3.90.180.10">
    <property type="entry name" value="Medium-chain alcohol dehydrogenases, catalytic domain"/>
    <property type="match status" value="1"/>
</dbReference>
<reference evidence="4 5" key="1">
    <citation type="submission" date="2013-02" db="EMBL/GenBank/DDBJ databases">
        <title>The Genome Sequence of Enterococcus asini ATCC_700915.</title>
        <authorList>
            <consortium name="The Broad Institute Genome Sequencing Platform"/>
            <consortium name="The Broad Institute Genome Sequencing Center for Infectious Disease"/>
            <person name="Earl A.M."/>
            <person name="Gilmore M.S."/>
            <person name="Lebreton F."/>
            <person name="Walker B."/>
            <person name="Young S.K."/>
            <person name="Zeng Q."/>
            <person name="Gargeya S."/>
            <person name="Fitzgerald M."/>
            <person name="Haas B."/>
            <person name="Abouelleil A."/>
            <person name="Alvarado L."/>
            <person name="Arachchi H.M."/>
            <person name="Berlin A.M."/>
            <person name="Chapman S.B."/>
            <person name="Dewar J."/>
            <person name="Goldberg J."/>
            <person name="Griggs A."/>
            <person name="Gujja S."/>
            <person name="Hansen M."/>
            <person name="Howarth C."/>
            <person name="Imamovic A."/>
            <person name="Larimer J."/>
            <person name="McCowan C."/>
            <person name="Murphy C."/>
            <person name="Neiman D."/>
            <person name="Pearson M."/>
            <person name="Priest M."/>
            <person name="Roberts A."/>
            <person name="Saif S."/>
            <person name="Shea T."/>
            <person name="Sisk P."/>
            <person name="Sykes S."/>
            <person name="Wortman J."/>
            <person name="Nusbaum C."/>
            <person name="Birren B."/>
        </authorList>
    </citation>
    <scope>NUCLEOTIDE SEQUENCE [LARGE SCALE GENOMIC DNA]</scope>
    <source>
        <strain evidence="4 5">ATCC 700915</strain>
    </source>
</reference>
<dbReference type="EMBL" id="AJAP01000004">
    <property type="protein sequence ID" value="EOH90656.1"/>
    <property type="molecule type" value="Genomic_DNA"/>
</dbReference>
<proteinExistence type="predicted"/>
<comment type="caution">
    <text evidence="4">The sequence shown here is derived from an EMBL/GenBank/DDBJ whole genome shotgun (WGS) entry which is preliminary data.</text>
</comment>
<sequence>MSKMQALRVNRQEKYEWEIKEIPRPTPADGEVLVKIAYSGLNYKDALALTDAGVIRSFPRTPGIDLAGVVVESKNPDFTPGDQVYGTGFGIGVSWDGGFSEYQTLPGKWLLPLPENLAPWEAMAFGTAGLTAALCVAAITQKVQLDEPVLITGATGGVGSMAYHLLSKLGYRDLTILSRKENAPSLFPKAKDVLNPEVFLIEEKPLNSQLFAGIVDTVGGDLLAKLLPHVHYGGIVAACGNAGGIKLNTTVLPFILRGITLAGIDSVNATSQDRQKAWNLLIEHKDLLQEIVLQEISLPDVPTVAASLRAGTHTGRTIVKL</sequence>
<evidence type="ECO:0000313" key="4">
    <source>
        <dbReference type="EMBL" id="EOH90656.1"/>
    </source>
</evidence>
<dbReference type="PATRIC" id="fig|1158606.3.peg.370"/>
<dbReference type="GO" id="GO:0070402">
    <property type="term" value="F:NADPH binding"/>
    <property type="evidence" value="ECO:0007669"/>
    <property type="project" value="TreeGrafter"/>
</dbReference>
<dbReference type="PANTHER" id="PTHR48106">
    <property type="entry name" value="QUINONE OXIDOREDUCTASE PIG3-RELATED"/>
    <property type="match status" value="1"/>
</dbReference>
<name>R2SCR0_9ENTE</name>
<dbReference type="Proteomes" id="UP000013777">
    <property type="component" value="Unassembled WGS sequence"/>
</dbReference>
<dbReference type="Pfam" id="PF08240">
    <property type="entry name" value="ADH_N"/>
    <property type="match status" value="1"/>
</dbReference>
<evidence type="ECO:0000313" key="5">
    <source>
        <dbReference type="Proteomes" id="UP000013777"/>
    </source>
</evidence>
<evidence type="ECO:0000256" key="1">
    <source>
        <dbReference type="ARBA" id="ARBA00022857"/>
    </source>
</evidence>
<gene>
    <name evidence="4" type="ORF">UAS_00385</name>
</gene>
<dbReference type="PANTHER" id="PTHR48106:SF18">
    <property type="entry name" value="QUINONE OXIDOREDUCTASE PIG3"/>
    <property type="match status" value="1"/>
</dbReference>
<dbReference type="CDD" id="cd05280">
    <property type="entry name" value="MDR_yhdh_yhfp"/>
    <property type="match status" value="1"/>
</dbReference>
<dbReference type="Gene3D" id="3.40.50.720">
    <property type="entry name" value="NAD(P)-binding Rossmann-like Domain"/>
    <property type="match status" value="1"/>
</dbReference>
<dbReference type="InterPro" id="IPR036291">
    <property type="entry name" value="NAD(P)-bd_dom_sf"/>
</dbReference>
<dbReference type="eggNOG" id="COG0604">
    <property type="taxonomic scope" value="Bacteria"/>
</dbReference>
<dbReference type="RefSeq" id="WP_010753056.1">
    <property type="nucleotide sequence ID" value="NZ_ASVU01000001.1"/>
</dbReference>
<dbReference type="AlphaFoldDB" id="R2SCR0"/>
<evidence type="ECO:0000259" key="3">
    <source>
        <dbReference type="SMART" id="SM00829"/>
    </source>
</evidence>
<dbReference type="InterPro" id="IPR013154">
    <property type="entry name" value="ADH-like_N"/>
</dbReference>
<dbReference type="STRING" id="57732.RU94_GL000120"/>
<accession>R2SCR0</accession>
<dbReference type="HOGENOM" id="CLU_026673_26_3_9"/>
<dbReference type="InterPro" id="IPR011032">
    <property type="entry name" value="GroES-like_sf"/>
</dbReference>
<dbReference type="SUPFAM" id="SSF50129">
    <property type="entry name" value="GroES-like"/>
    <property type="match status" value="1"/>
</dbReference>
<keyword evidence="5" id="KW-1185">Reference proteome</keyword>
<feature type="domain" description="Enoyl reductase (ER)" evidence="3">
    <location>
        <begin position="11"/>
        <end position="319"/>
    </location>
</feature>
<dbReference type="InterPro" id="IPR014188">
    <property type="entry name" value="Acrylyl-CoA_reductase_AcuI"/>
</dbReference>
<protein>
    <recommendedName>
        <fullName evidence="3">Enoyl reductase (ER) domain-containing protein</fullName>
    </recommendedName>
</protein>